<feature type="transmembrane region" description="Helical" evidence="2">
    <location>
        <begin position="256"/>
        <end position="283"/>
    </location>
</feature>
<evidence type="ECO:0000313" key="4">
    <source>
        <dbReference type="Proteomes" id="UP001596119"/>
    </source>
</evidence>
<feature type="transmembrane region" description="Helical" evidence="2">
    <location>
        <begin position="414"/>
        <end position="435"/>
    </location>
</feature>
<protein>
    <submittedName>
        <fullName evidence="3">CynX/NimT family MFS transporter</fullName>
    </submittedName>
</protein>
<comment type="caution">
    <text evidence="3">The sequence shown here is derived from an EMBL/GenBank/DDBJ whole genome shotgun (WGS) entry which is preliminary data.</text>
</comment>
<dbReference type="PANTHER" id="PTHR23523">
    <property type="match status" value="1"/>
</dbReference>
<dbReference type="InterPro" id="IPR011701">
    <property type="entry name" value="MFS"/>
</dbReference>
<keyword evidence="2" id="KW-0812">Transmembrane</keyword>
<feature type="transmembrane region" description="Helical" evidence="2">
    <location>
        <begin position="327"/>
        <end position="346"/>
    </location>
</feature>
<feature type="region of interest" description="Disordered" evidence="1">
    <location>
        <begin position="1"/>
        <end position="27"/>
    </location>
</feature>
<feature type="transmembrane region" description="Helical" evidence="2">
    <location>
        <begin position="186"/>
        <end position="204"/>
    </location>
</feature>
<feature type="transmembrane region" description="Helical" evidence="2">
    <location>
        <begin position="98"/>
        <end position="117"/>
    </location>
</feature>
<feature type="transmembrane region" description="Helical" evidence="2">
    <location>
        <begin position="352"/>
        <end position="374"/>
    </location>
</feature>
<feature type="transmembrane region" description="Helical" evidence="2">
    <location>
        <begin position="153"/>
        <end position="174"/>
    </location>
</feature>
<evidence type="ECO:0000256" key="2">
    <source>
        <dbReference type="SAM" id="Phobius"/>
    </source>
</evidence>
<feature type="transmembrane region" description="Helical" evidence="2">
    <location>
        <begin position="129"/>
        <end position="147"/>
    </location>
</feature>
<feature type="transmembrane region" description="Helical" evidence="2">
    <location>
        <begin position="57"/>
        <end position="78"/>
    </location>
</feature>
<dbReference type="Pfam" id="PF07690">
    <property type="entry name" value="MFS_1"/>
    <property type="match status" value="1"/>
</dbReference>
<feature type="transmembrane region" description="Helical" evidence="2">
    <location>
        <begin position="386"/>
        <end position="408"/>
    </location>
</feature>
<keyword evidence="2" id="KW-1133">Transmembrane helix</keyword>
<accession>A0ABW1I3M2</accession>
<sequence length="441" mass="44132">MALGDPGRALSGSGRTSSHPHAPAGAEHHAIAEGQALEIAGEAAAEERLAPARFGPLRGSVLLAVAVVLAALNLRAAVTSASSLLGDVRTGLGASATWTSLLTTAPTLCFAVAGLAAPALARRVGLARAIGLAVAVLGAGLLVRVLGGAGVMLGGTFVACAGIALANVLVPVVVKESFAHRVGLMTGLYTAALQGSGALGSALTPPLEGPAGGWRGALVFWAGLALVALVVWIVAARHRPAAEAVRGARRASWGRLLRSPVAWSVTAFMGLQSFMAYVIMGWLPQVYLGAGLSKGAAGVMLSIATLVAVPFSLVVPAMAARRRSQSGWNAGLTLLSLAGTIGLLLAPAAAPWLWALLLGTGMTVFAMAMTVITLRAGDAETAAGLSAMAQGLGYLIASTGPMLVGLLHEATGGWTVSLLALLVALVAQLVAGVLAGRPRLA</sequence>
<dbReference type="Proteomes" id="UP001596119">
    <property type="component" value="Unassembled WGS sequence"/>
</dbReference>
<dbReference type="PANTHER" id="PTHR23523:SF2">
    <property type="entry name" value="2-NITROIMIDAZOLE TRANSPORTER"/>
    <property type="match status" value="1"/>
</dbReference>
<evidence type="ECO:0000313" key="3">
    <source>
        <dbReference type="EMBL" id="MFC5947246.1"/>
    </source>
</evidence>
<proteinExistence type="predicted"/>
<keyword evidence="2" id="KW-0472">Membrane</keyword>
<dbReference type="CDD" id="cd17339">
    <property type="entry name" value="MFS_NIMT_CynX_like"/>
    <property type="match status" value="1"/>
</dbReference>
<reference evidence="4" key="1">
    <citation type="journal article" date="2019" name="Int. J. Syst. Evol. Microbiol.">
        <title>The Global Catalogue of Microorganisms (GCM) 10K type strain sequencing project: providing services to taxonomists for standard genome sequencing and annotation.</title>
        <authorList>
            <consortium name="The Broad Institute Genomics Platform"/>
            <consortium name="The Broad Institute Genome Sequencing Center for Infectious Disease"/>
            <person name="Wu L."/>
            <person name="Ma J."/>
        </authorList>
    </citation>
    <scope>NUCLEOTIDE SEQUENCE [LARGE SCALE GENOMIC DNA]</scope>
    <source>
        <strain evidence="4">CGMCC 4.7397</strain>
    </source>
</reference>
<feature type="transmembrane region" description="Helical" evidence="2">
    <location>
        <begin position="216"/>
        <end position="235"/>
    </location>
</feature>
<dbReference type="Gene3D" id="1.20.1250.20">
    <property type="entry name" value="MFS general substrate transporter like domains"/>
    <property type="match status" value="1"/>
</dbReference>
<feature type="transmembrane region" description="Helical" evidence="2">
    <location>
        <begin position="295"/>
        <end position="315"/>
    </location>
</feature>
<dbReference type="SUPFAM" id="SSF103473">
    <property type="entry name" value="MFS general substrate transporter"/>
    <property type="match status" value="1"/>
</dbReference>
<keyword evidence="4" id="KW-1185">Reference proteome</keyword>
<organism evidence="3 4">
    <name type="scientific">Pseudonocardia lutea</name>
    <dbReference type="NCBI Taxonomy" id="2172015"/>
    <lineage>
        <taxon>Bacteria</taxon>
        <taxon>Bacillati</taxon>
        <taxon>Actinomycetota</taxon>
        <taxon>Actinomycetes</taxon>
        <taxon>Pseudonocardiales</taxon>
        <taxon>Pseudonocardiaceae</taxon>
        <taxon>Pseudonocardia</taxon>
    </lineage>
</organism>
<dbReference type="InterPro" id="IPR036259">
    <property type="entry name" value="MFS_trans_sf"/>
</dbReference>
<dbReference type="EMBL" id="JBHSQK010000007">
    <property type="protein sequence ID" value="MFC5947246.1"/>
    <property type="molecule type" value="Genomic_DNA"/>
</dbReference>
<name>A0ABW1I3M2_9PSEU</name>
<dbReference type="RefSeq" id="WP_379563921.1">
    <property type="nucleotide sequence ID" value="NZ_JBHSQK010000007.1"/>
</dbReference>
<dbReference type="InterPro" id="IPR052524">
    <property type="entry name" value="MFS_Cyanate_Porter"/>
</dbReference>
<gene>
    <name evidence="3" type="ORF">ACFQH9_03015</name>
</gene>
<evidence type="ECO:0000256" key="1">
    <source>
        <dbReference type="SAM" id="MobiDB-lite"/>
    </source>
</evidence>